<evidence type="ECO:0000313" key="2">
    <source>
        <dbReference type="Proteomes" id="UP000321157"/>
    </source>
</evidence>
<evidence type="ECO:0008006" key="3">
    <source>
        <dbReference type="Google" id="ProtNLM"/>
    </source>
</evidence>
<dbReference type="InterPro" id="IPR018152">
    <property type="entry name" value="SOD_Cu/Zn_BS"/>
</dbReference>
<accession>A0A511V7Q4</accession>
<organism evidence="1 2">
    <name type="scientific">Aneurinibacillus danicus</name>
    <dbReference type="NCBI Taxonomy" id="267746"/>
    <lineage>
        <taxon>Bacteria</taxon>
        <taxon>Bacillati</taxon>
        <taxon>Bacillota</taxon>
        <taxon>Bacilli</taxon>
        <taxon>Bacillales</taxon>
        <taxon>Paenibacillaceae</taxon>
        <taxon>Aneurinibacillus group</taxon>
        <taxon>Aneurinibacillus</taxon>
    </lineage>
</organism>
<gene>
    <name evidence="1" type="ORF">ADA01nite_23700</name>
</gene>
<keyword evidence="2" id="KW-1185">Reference proteome</keyword>
<comment type="caution">
    <text evidence="1">The sequence shown here is derived from an EMBL/GenBank/DDBJ whole genome shotgun (WGS) entry which is preliminary data.</text>
</comment>
<dbReference type="PROSITE" id="PS00332">
    <property type="entry name" value="SOD_CU_ZN_2"/>
    <property type="match status" value="1"/>
</dbReference>
<reference evidence="1 2" key="1">
    <citation type="submission" date="2019-07" db="EMBL/GenBank/DDBJ databases">
        <title>Whole genome shotgun sequence of Aneurinibacillus danicus NBRC 102444.</title>
        <authorList>
            <person name="Hosoyama A."/>
            <person name="Uohara A."/>
            <person name="Ohji S."/>
            <person name="Ichikawa N."/>
        </authorList>
    </citation>
    <scope>NUCLEOTIDE SEQUENCE [LARGE SCALE GENOMIC DNA]</scope>
    <source>
        <strain evidence="1 2">NBRC 102444</strain>
    </source>
</reference>
<evidence type="ECO:0000313" key="1">
    <source>
        <dbReference type="EMBL" id="GEN34910.1"/>
    </source>
</evidence>
<dbReference type="Proteomes" id="UP000321157">
    <property type="component" value="Unassembled WGS sequence"/>
</dbReference>
<name>A0A511V7Q4_9BACL</name>
<dbReference type="AlphaFoldDB" id="A0A511V7Q4"/>
<sequence length="90" mass="9563">MEIDFYQGKDDKVAVHKHQISQRTAATPVPTVATARIRGGPLAPGIKGTVQFSPVQGGTWVSVYVEGLPPYQPAGDAGRRLACGVIKQGY</sequence>
<proteinExistence type="predicted"/>
<protein>
    <recommendedName>
        <fullName evidence="3">Superoxide dismutase copper/zinc binding domain-containing protein</fullName>
    </recommendedName>
</protein>
<dbReference type="RefSeq" id="WP_146810165.1">
    <property type="nucleotide sequence ID" value="NZ_BJXX01000103.1"/>
</dbReference>
<dbReference type="OrthoDB" id="9792957at2"/>
<dbReference type="EMBL" id="BJXX01000103">
    <property type="protein sequence ID" value="GEN34910.1"/>
    <property type="molecule type" value="Genomic_DNA"/>
</dbReference>